<protein>
    <submittedName>
        <fullName evidence="3">Soluble aldose sugar dehydrogenase YliI</fullName>
        <ecNumber evidence="3">1.1.5.-</ecNumber>
    </submittedName>
</protein>
<dbReference type="STRING" id="1792290.MSP8886_02775"/>
<dbReference type="Pfam" id="PF07995">
    <property type="entry name" value="GSDH"/>
    <property type="match status" value="1"/>
</dbReference>
<accession>A0A1A8TJ95</accession>
<dbReference type="InterPro" id="IPR012938">
    <property type="entry name" value="Glc/Sorbosone_DH"/>
</dbReference>
<dbReference type="Gene3D" id="2.120.10.30">
    <property type="entry name" value="TolB, C-terminal domain"/>
    <property type="match status" value="1"/>
</dbReference>
<dbReference type="EC" id="1.1.5.-" evidence="3"/>
<dbReference type="InterPro" id="IPR011041">
    <property type="entry name" value="Quinoprot_gluc/sorb_DH_b-prop"/>
</dbReference>
<keyword evidence="3" id="KW-0560">Oxidoreductase</keyword>
<name>A0A1A8TJ95_9GAMM</name>
<evidence type="ECO:0000313" key="4">
    <source>
        <dbReference type="Proteomes" id="UP000092544"/>
    </source>
</evidence>
<dbReference type="RefSeq" id="WP_067017379.1">
    <property type="nucleotide sequence ID" value="NZ_FLOB01000006.1"/>
</dbReference>
<feature type="chain" id="PRO_5008379087" evidence="1">
    <location>
        <begin position="19"/>
        <end position="366"/>
    </location>
</feature>
<dbReference type="Proteomes" id="UP000092544">
    <property type="component" value="Unassembled WGS sequence"/>
</dbReference>
<dbReference type="AlphaFoldDB" id="A0A1A8TJ95"/>
<dbReference type="OrthoDB" id="9770043at2"/>
<evidence type="ECO:0000313" key="3">
    <source>
        <dbReference type="EMBL" id="SBS33511.1"/>
    </source>
</evidence>
<dbReference type="EMBL" id="FLOB01000006">
    <property type="protein sequence ID" value="SBS33511.1"/>
    <property type="molecule type" value="Genomic_DNA"/>
</dbReference>
<keyword evidence="1" id="KW-0732">Signal</keyword>
<feature type="domain" description="Glucose/Sorbosone dehydrogenase" evidence="2">
    <location>
        <begin position="38"/>
        <end position="360"/>
    </location>
</feature>
<feature type="signal peptide" evidence="1">
    <location>
        <begin position="1"/>
        <end position="18"/>
    </location>
</feature>
<proteinExistence type="predicted"/>
<evidence type="ECO:0000259" key="2">
    <source>
        <dbReference type="Pfam" id="PF07995"/>
    </source>
</evidence>
<dbReference type="SUPFAM" id="SSF50952">
    <property type="entry name" value="Soluble quinoprotein glucose dehydrogenase"/>
    <property type="match status" value="1"/>
</dbReference>
<organism evidence="3 4">
    <name type="scientific">Marinomonas spartinae</name>
    <dbReference type="NCBI Taxonomy" id="1792290"/>
    <lineage>
        <taxon>Bacteria</taxon>
        <taxon>Pseudomonadati</taxon>
        <taxon>Pseudomonadota</taxon>
        <taxon>Gammaproteobacteria</taxon>
        <taxon>Oceanospirillales</taxon>
        <taxon>Oceanospirillaceae</taxon>
        <taxon>Marinomonas</taxon>
    </lineage>
</organism>
<dbReference type="PANTHER" id="PTHR19328:SF75">
    <property type="entry name" value="ALDOSE SUGAR DEHYDROGENASE YLII"/>
    <property type="match status" value="1"/>
</dbReference>
<sequence length="366" mass="40770">MKTWLLCISLLLSLQVDAQMVTTSGPLKVKQVTQFNGIPWGVTLLSNKEAIVTIKKGKAYRVDLKNGDKQILSGLPKVDNRGQGGLFDVAKAPNFEQSKLLYFTYAKPTPKGATTTLARAKLVGNKLTNWQDIFISDAATKTNRHFGGRIAFDDAGHVFFTIGDRGIRKNAQDLTNDAGSILRLTLDGKVPADNPFINNSRVRNAIWSYGHRNPQGIFYDTKDQKLWSNEHGPRGGDEINLIRRGANYGWPIVSHGKEYINNNPVGEAKEKDGIVKPLKVYIPSIAPSSLLRYRGKLFADWDGSFLSTALVLKHLNRIEMKDNNETKETRYLESLHERLRSMAESKDGALYIGTDSGKLLEVTPLQ</sequence>
<reference evidence="3 4" key="1">
    <citation type="submission" date="2016-06" db="EMBL/GenBank/DDBJ databases">
        <authorList>
            <person name="Kjaerup R.B."/>
            <person name="Dalgaard T.S."/>
            <person name="Juul-Madsen H.R."/>
        </authorList>
    </citation>
    <scope>NUCLEOTIDE SEQUENCE [LARGE SCALE GENOMIC DNA]</scope>
    <source>
        <strain evidence="3 4">CECT 8886</strain>
    </source>
</reference>
<evidence type="ECO:0000256" key="1">
    <source>
        <dbReference type="SAM" id="SignalP"/>
    </source>
</evidence>
<dbReference type="InterPro" id="IPR011042">
    <property type="entry name" value="6-blade_b-propeller_TolB-like"/>
</dbReference>
<gene>
    <name evidence="3" type="primary">yliI</name>
    <name evidence="3" type="ORF">MSP8886_02775</name>
</gene>
<keyword evidence="4" id="KW-1185">Reference proteome</keyword>
<dbReference type="GO" id="GO:0016491">
    <property type="term" value="F:oxidoreductase activity"/>
    <property type="evidence" value="ECO:0007669"/>
    <property type="project" value="UniProtKB-KW"/>
</dbReference>
<dbReference type="PANTHER" id="PTHR19328">
    <property type="entry name" value="HEDGEHOG-INTERACTING PROTEIN"/>
    <property type="match status" value="1"/>
</dbReference>